<dbReference type="GO" id="GO:0016787">
    <property type="term" value="F:hydrolase activity"/>
    <property type="evidence" value="ECO:0007669"/>
    <property type="project" value="UniProtKB-KW"/>
</dbReference>
<keyword evidence="3 5" id="KW-0378">Hydrolase</keyword>
<dbReference type="Pfam" id="PF00293">
    <property type="entry name" value="NUDIX"/>
    <property type="match status" value="1"/>
</dbReference>
<dbReference type="CDD" id="cd04685">
    <property type="entry name" value="NUDIX_Hydrolase"/>
    <property type="match status" value="1"/>
</dbReference>
<reference evidence="7 8" key="1">
    <citation type="journal article" date="2019" name="Int. J. Syst. Evol. Microbiol.">
        <title>The Global Catalogue of Microorganisms (GCM) 10K type strain sequencing project: providing services to taxonomists for standard genome sequencing and annotation.</title>
        <authorList>
            <consortium name="The Broad Institute Genomics Platform"/>
            <consortium name="The Broad Institute Genome Sequencing Center for Infectious Disease"/>
            <person name="Wu L."/>
            <person name="Ma J."/>
        </authorList>
    </citation>
    <scope>NUCLEOTIDE SEQUENCE [LARGE SCALE GENOMIC DNA]</scope>
    <source>
        <strain evidence="7 8">JCM 3272</strain>
    </source>
</reference>
<evidence type="ECO:0000313" key="8">
    <source>
        <dbReference type="Proteomes" id="UP001501444"/>
    </source>
</evidence>
<feature type="domain" description="Nudix hydrolase" evidence="6">
    <location>
        <begin position="8"/>
        <end position="151"/>
    </location>
</feature>
<accession>A0ABN3H060</accession>
<organism evidence="7 8">
    <name type="scientific">Dactylosporangium salmoneum</name>
    <dbReference type="NCBI Taxonomy" id="53361"/>
    <lineage>
        <taxon>Bacteria</taxon>
        <taxon>Bacillati</taxon>
        <taxon>Actinomycetota</taxon>
        <taxon>Actinomycetes</taxon>
        <taxon>Micromonosporales</taxon>
        <taxon>Micromonosporaceae</taxon>
        <taxon>Dactylosporangium</taxon>
    </lineage>
</organism>
<dbReference type="InterPro" id="IPR020084">
    <property type="entry name" value="NUDIX_hydrolase_CS"/>
</dbReference>
<keyword evidence="8" id="KW-1185">Reference proteome</keyword>
<proteinExistence type="inferred from homology"/>
<dbReference type="PROSITE" id="PS00893">
    <property type="entry name" value="NUDIX_BOX"/>
    <property type="match status" value="1"/>
</dbReference>
<evidence type="ECO:0000256" key="4">
    <source>
        <dbReference type="ARBA" id="ARBA00022842"/>
    </source>
</evidence>
<dbReference type="InterPro" id="IPR020476">
    <property type="entry name" value="Nudix_hydrolase"/>
</dbReference>
<dbReference type="PANTHER" id="PTHR43046">
    <property type="entry name" value="GDP-MANNOSE MANNOSYL HYDROLASE"/>
    <property type="match status" value="1"/>
</dbReference>
<dbReference type="PRINTS" id="PR00502">
    <property type="entry name" value="NUDIXFAMILY"/>
</dbReference>
<dbReference type="Gene3D" id="3.90.79.10">
    <property type="entry name" value="Nucleoside Triphosphate Pyrophosphohydrolase"/>
    <property type="match status" value="1"/>
</dbReference>
<sequence>MVGTVETRIRPAARVVCLDAAQRVLLLHWRDPADGSWLWEPPGGGIDPGETPLDAARRELVEETGLDPAAVRTGAVDVARDQRWNGARYIGVEQFFLARFAEDRPALVRTGLLPDEQENLHDHAWVGPEDLPALPDRLEPPELAKVIAALAGPSSAWARLS</sequence>
<evidence type="ECO:0000256" key="2">
    <source>
        <dbReference type="ARBA" id="ARBA00005582"/>
    </source>
</evidence>
<dbReference type="InterPro" id="IPR015797">
    <property type="entry name" value="NUDIX_hydrolase-like_dom_sf"/>
</dbReference>
<keyword evidence="4" id="KW-0460">Magnesium</keyword>
<comment type="similarity">
    <text evidence="2 5">Belongs to the Nudix hydrolase family.</text>
</comment>
<evidence type="ECO:0000256" key="1">
    <source>
        <dbReference type="ARBA" id="ARBA00001946"/>
    </source>
</evidence>
<dbReference type="EMBL" id="BAAARV010000059">
    <property type="protein sequence ID" value="GAA2364421.1"/>
    <property type="molecule type" value="Genomic_DNA"/>
</dbReference>
<protein>
    <submittedName>
        <fullName evidence="7">NUDIX hydrolase</fullName>
    </submittedName>
</protein>
<evidence type="ECO:0000256" key="5">
    <source>
        <dbReference type="RuleBase" id="RU003476"/>
    </source>
</evidence>
<dbReference type="SUPFAM" id="SSF55811">
    <property type="entry name" value="Nudix"/>
    <property type="match status" value="1"/>
</dbReference>
<dbReference type="PANTHER" id="PTHR43046:SF12">
    <property type="entry name" value="GDP-MANNOSE MANNOSYL HYDROLASE"/>
    <property type="match status" value="1"/>
</dbReference>
<dbReference type="PROSITE" id="PS51462">
    <property type="entry name" value="NUDIX"/>
    <property type="match status" value="1"/>
</dbReference>
<gene>
    <name evidence="7" type="ORF">GCM10010170_062280</name>
</gene>
<evidence type="ECO:0000259" key="6">
    <source>
        <dbReference type="PROSITE" id="PS51462"/>
    </source>
</evidence>
<name>A0ABN3H060_9ACTN</name>
<comment type="cofactor">
    <cofactor evidence="1">
        <name>Mg(2+)</name>
        <dbReference type="ChEBI" id="CHEBI:18420"/>
    </cofactor>
</comment>
<dbReference type="RefSeq" id="WP_425553707.1">
    <property type="nucleotide sequence ID" value="NZ_BAAARV010000059.1"/>
</dbReference>
<evidence type="ECO:0000256" key="3">
    <source>
        <dbReference type="ARBA" id="ARBA00022801"/>
    </source>
</evidence>
<evidence type="ECO:0000313" key="7">
    <source>
        <dbReference type="EMBL" id="GAA2364421.1"/>
    </source>
</evidence>
<comment type="caution">
    <text evidence="7">The sequence shown here is derived from an EMBL/GenBank/DDBJ whole genome shotgun (WGS) entry which is preliminary data.</text>
</comment>
<dbReference type="InterPro" id="IPR000086">
    <property type="entry name" value="NUDIX_hydrolase_dom"/>
</dbReference>
<dbReference type="Proteomes" id="UP001501444">
    <property type="component" value="Unassembled WGS sequence"/>
</dbReference>